<feature type="transmembrane region" description="Helical" evidence="4">
    <location>
        <begin position="208"/>
        <end position="227"/>
    </location>
</feature>
<proteinExistence type="predicted"/>
<dbReference type="GO" id="GO:0022857">
    <property type="term" value="F:transmembrane transporter activity"/>
    <property type="evidence" value="ECO:0007669"/>
    <property type="project" value="InterPro"/>
</dbReference>
<feature type="transmembrane region" description="Helical" evidence="4">
    <location>
        <begin position="338"/>
        <end position="361"/>
    </location>
</feature>
<dbReference type="AlphaFoldDB" id="A0A1Y1QJU1"/>
<dbReference type="InterPro" id="IPR011701">
    <property type="entry name" value="MFS"/>
</dbReference>
<evidence type="ECO:0000256" key="2">
    <source>
        <dbReference type="ARBA" id="ARBA00022989"/>
    </source>
</evidence>
<keyword evidence="2 4" id="KW-1133">Transmembrane helix</keyword>
<accession>A0A1Y1QJU1</accession>
<dbReference type="InterPro" id="IPR020846">
    <property type="entry name" value="MFS_dom"/>
</dbReference>
<dbReference type="PANTHER" id="PTHR23518:SF2">
    <property type="entry name" value="MAJOR FACILITATOR SUPERFAMILY TRANSPORTER"/>
    <property type="match status" value="1"/>
</dbReference>
<evidence type="ECO:0000256" key="3">
    <source>
        <dbReference type="ARBA" id="ARBA00023136"/>
    </source>
</evidence>
<feature type="transmembrane region" description="Helical" evidence="4">
    <location>
        <begin position="33"/>
        <end position="53"/>
    </location>
</feature>
<feature type="transmembrane region" description="Helical" evidence="4">
    <location>
        <begin position="367"/>
        <end position="386"/>
    </location>
</feature>
<feature type="transmembrane region" description="Helical" evidence="4">
    <location>
        <begin position="247"/>
        <end position="270"/>
    </location>
</feature>
<dbReference type="PROSITE" id="PS50850">
    <property type="entry name" value="MFS"/>
    <property type="match status" value="1"/>
</dbReference>
<comment type="caution">
    <text evidence="6">The sequence shown here is derived from an EMBL/GenBank/DDBJ whole genome shotgun (WGS) entry which is preliminary data.</text>
</comment>
<evidence type="ECO:0000259" key="5">
    <source>
        <dbReference type="PROSITE" id="PS50850"/>
    </source>
</evidence>
<keyword evidence="1 4" id="KW-0812">Transmembrane</keyword>
<dbReference type="Proteomes" id="UP000192491">
    <property type="component" value="Unassembled WGS sequence"/>
</dbReference>
<evidence type="ECO:0000256" key="4">
    <source>
        <dbReference type="SAM" id="Phobius"/>
    </source>
</evidence>
<dbReference type="InterPro" id="IPR036259">
    <property type="entry name" value="MFS_trans_sf"/>
</dbReference>
<dbReference type="Pfam" id="PF07690">
    <property type="entry name" value="MFS_1"/>
    <property type="match status" value="1"/>
</dbReference>
<reference evidence="6 7" key="1">
    <citation type="submission" date="2017-01" db="EMBL/GenBank/DDBJ databases">
        <title>Novel large sulfur bacteria in the metagenomes of groundwater-fed chemosynthetic microbial mats in the Lake Huron basin.</title>
        <authorList>
            <person name="Sharrar A.M."/>
            <person name="Flood B.E."/>
            <person name="Bailey J.V."/>
            <person name="Jones D.S."/>
            <person name="Biddanda B."/>
            <person name="Ruberg S.A."/>
            <person name="Marcus D.N."/>
            <person name="Dick G.J."/>
        </authorList>
    </citation>
    <scope>NUCLEOTIDE SEQUENCE [LARGE SCALE GENOMIC DNA]</scope>
    <source>
        <strain evidence="6">A8</strain>
    </source>
</reference>
<feature type="transmembrane region" description="Helical" evidence="4">
    <location>
        <begin position="142"/>
        <end position="161"/>
    </location>
</feature>
<gene>
    <name evidence="6" type="ORF">BWK73_28105</name>
</gene>
<dbReference type="CDD" id="cd17370">
    <property type="entry name" value="MFS_MJ1317_like"/>
    <property type="match status" value="1"/>
</dbReference>
<name>A0A1Y1QJU1_9GAMM</name>
<evidence type="ECO:0000256" key="1">
    <source>
        <dbReference type="ARBA" id="ARBA00022692"/>
    </source>
</evidence>
<feature type="domain" description="Major facilitator superfamily (MFS) profile" evidence="5">
    <location>
        <begin position="9"/>
        <end position="390"/>
    </location>
</feature>
<feature type="transmembrane region" description="Helical" evidence="4">
    <location>
        <begin position="301"/>
        <end position="326"/>
    </location>
</feature>
<feature type="transmembrane region" description="Helical" evidence="4">
    <location>
        <begin position="167"/>
        <end position="187"/>
    </location>
</feature>
<organism evidence="6 7">
    <name type="scientific">Thiothrix lacustris</name>
    <dbReference type="NCBI Taxonomy" id="525917"/>
    <lineage>
        <taxon>Bacteria</taxon>
        <taxon>Pseudomonadati</taxon>
        <taxon>Pseudomonadota</taxon>
        <taxon>Gammaproteobacteria</taxon>
        <taxon>Thiotrichales</taxon>
        <taxon>Thiotrichaceae</taxon>
        <taxon>Thiothrix</taxon>
    </lineage>
</organism>
<evidence type="ECO:0000313" key="7">
    <source>
        <dbReference type="Proteomes" id="UP000192491"/>
    </source>
</evidence>
<dbReference type="Gene3D" id="1.20.1250.20">
    <property type="entry name" value="MFS general substrate transporter like domains"/>
    <property type="match status" value="1"/>
</dbReference>
<feature type="transmembrane region" description="Helical" evidence="4">
    <location>
        <begin position="277"/>
        <end position="295"/>
    </location>
</feature>
<dbReference type="EMBL" id="MTEJ01000209">
    <property type="protein sequence ID" value="OQX07431.1"/>
    <property type="molecule type" value="Genomic_DNA"/>
</dbReference>
<keyword evidence="3 4" id="KW-0472">Membrane</keyword>
<dbReference type="SUPFAM" id="SSF103473">
    <property type="entry name" value="MFS general substrate transporter"/>
    <property type="match status" value="1"/>
</dbReference>
<sequence length="390" mass="42158">MAMPQLPRTVWMLGLVSLFMDMSSEFIHAVLPIYLTTTLGLSVFTVGMVEGIAEATASIMKVFSGVVSDHFRQRKALVLAGYGLAALTKPIFPLANSATEVVLARFIDRIGKGIRGAPRDALVADVTPTALLNVAYGLRQSLDTVGAFAGPLLAMLMLYGYSHDLRLVMWVAVIPALVCVALIWWGVEEPESPAITGRKPTLHWRDAHKLPAAYWLLLLLVGVFTLARMTDALLVLRAQANGLELVWIPLVLVVYSLIYALSAYPAGVLVSRLGQPFLLIAGMLVLALAQLMLAASHTADLLFWAGIVLWGLHMGLTQGLLSAWVAQLAPKELRGTAFGLFHLVTGVMQLIAGAGFGWLWVVYSPQVAFTTAMVISLLSLLLIIGLKKVH</sequence>
<dbReference type="PANTHER" id="PTHR23518">
    <property type="entry name" value="C-METHYLTRANSFERASE"/>
    <property type="match status" value="1"/>
</dbReference>
<protein>
    <submittedName>
        <fullName evidence="6">MFS transporter</fullName>
    </submittedName>
</protein>
<evidence type="ECO:0000313" key="6">
    <source>
        <dbReference type="EMBL" id="OQX07431.1"/>
    </source>
</evidence>